<dbReference type="EMBL" id="JADZGI010000005">
    <property type="protein sequence ID" value="MBH0114951.1"/>
    <property type="molecule type" value="Genomic_DNA"/>
</dbReference>
<keyword evidence="2" id="KW-1185">Reference proteome</keyword>
<protein>
    <submittedName>
        <fullName evidence="1">Uncharacterized protein</fullName>
    </submittedName>
</protein>
<name>A0A931HGL5_9SPHN</name>
<dbReference type="AlphaFoldDB" id="A0A931HGL5"/>
<dbReference type="Proteomes" id="UP000617634">
    <property type="component" value="Unassembled WGS sequence"/>
</dbReference>
<evidence type="ECO:0000313" key="2">
    <source>
        <dbReference type="Proteomes" id="UP000617634"/>
    </source>
</evidence>
<evidence type="ECO:0000313" key="1">
    <source>
        <dbReference type="EMBL" id="MBH0114951.1"/>
    </source>
</evidence>
<proteinExistence type="predicted"/>
<reference evidence="1" key="1">
    <citation type="submission" date="2020-11" db="EMBL/GenBank/DDBJ databases">
        <title>Novosphingobium aureum sp. nov., a marine bacterium isolated from sediment of a salt flat.</title>
        <authorList>
            <person name="Yoo Y."/>
            <person name="Kim J.-J."/>
        </authorList>
    </citation>
    <scope>NUCLEOTIDE SEQUENCE</scope>
    <source>
        <strain evidence="1">YJ-S2-02</strain>
    </source>
</reference>
<sequence length="59" mass="5929">MPPANPAPASVPRSPDEIARVATARGIVIPSACAQGVADNLALLERHVARMRGGEGAAA</sequence>
<organism evidence="1 2">
    <name type="scientific">Novosphingobium aureum</name>
    <dbReference type="NCBI Taxonomy" id="2792964"/>
    <lineage>
        <taxon>Bacteria</taxon>
        <taxon>Pseudomonadati</taxon>
        <taxon>Pseudomonadota</taxon>
        <taxon>Alphaproteobacteria</taxon>
        <taxon>Sphingomonadales</taxon>
        <taxon>Sphingomonadaceae</taxon>
        <taxon>Novosphingobium</taxon>
    </lineage>
</organism>
<accession>A0A931HGL5</accession>
<comment type="caution">
    <text evidence="1">The sequence shown here is derived from an EMBL/GenBank/DDBJ whole genome shotgun (WGS) entry which is preliminary data.</text>
</comment>
<dbReference type="RefSeq" id="WP_197166982.1">
    <property type="nucleotide sequence ID" value="NZ_JADZGI010000005.1"/>
</dbReference>
<gene>
    <name evidence="1" type="ORF">I5E68_18555</name>
</gene>